<dbReference type="CAZy" id="CBM19">
    <property type="family name" value="Carbohydrate-Binding Module Family 19"/>
</dbReference>
<keyword evidence="4" id="KW-0964">Secreted</keyword>
<dbReference type="GO" id="GO:0008843">
    <property type="term" value="F:endochitinase activity"/>
    <property type="evidence" value="ECO:0007669"/>
    <property type="project" value="UniProtKB-EC"/>
</dbReference>
<dbReference type="FunCoup" id="Q6CUH9">
    <property type="interactions" value="187"/>
</dbReference>
<dbReference type="InterPro" id="IPR050542">
    <property type="entry name" value="Glycosyl_Hydrlase18_Chitinase"/>
</dbReference>
<organism evidence="16 17">
    <name type="scientific">Kluyveromyces lactis (strain ATCC 8585 / CBS 2359 / DSM 70799 / NBRC 1267 / NRRL Y-1140 / WM37)</name>
    <name type="common">Yeast</name>
    <name type="synonym">Candida sphaerica</name>
    <dbReference type="NCBI Taxonomy" id="284590"/>
    <lineage>
        <taxon>Eukaryota</taxon>
        <taxon>Fungi</taxon>
        <taxon>Dikarya</taxon>
        <taxon>Ascomycota</taxon>
        <taxon>Saccharomycotina</taxon>
        <taxon>Saccharomycetes</taxon>
        <taxon>Saccharomycetales</taxon>
        <taxon>Saccharomycetaceae</taxon>
        <taxon>Kluyveromyces</taxon>
    </lineage>
</organism>
<dbReference type="PANTHER" id="PTHR45708">
    <property type="entry name" value="ENDOCHITINASE"/>
    <property type="match status" value="1"/>
</dbReference>
<evidence type="ECO:0000256" key="12">
    <source>
        <dbReference type="ARBA" id="ARBA00023326"/>
    </source>
</evidence>
<dbReference type="HOGENOM" id="CLU_007818_7_0_1"/>
<evidence type="ECO:0000256" key="8">
    <source>
        <dbReference type="ARBA" id="ARBA00023024"/>
    </source>
</evidence>
<name>Q6CUH9_KLULA</name>
<evidence type="ECO:0000313" key="16">
    <source>
        <dbReference type="EMBL" id="CAH01261.1"/>
    </source>
</evidence>
<keyword evidence="8" id="KW-0146">Chitin degradation</keyword>
<protein>
    <recommendedName>
        <fullName evidence="3">chitinase</fullName>
        <ecNumber evidence="3">3.2.1.14</ecNumber>
    </recommendedName>
</protein>
<evidence type="ECO:0000256" key="10">
    <source>
        <dbReference type="ARBA" id="ARBA00023277"/>
    </source>
</evidence>
<evidence type="ECO:0000256" key="13">
    <source>
        <dbReference type="SAM" id="MobiDB-lite"/>
    </source>
</evidence>
<dbReference type="GO" id="GO:0008061">
    <property type="term" value="F:chitin binding"/>
    <property type="evidence" value="ECO:0007669"/>
    <property type="project" value="UniProtKB-KW"/>
</dbReference>
<comment type="subcellular location">
    <subcellularLocation>
        <location evidence="2">Secreted</location>
    </subcellularLocation>
</comment>
<dbReference type="InterPro" id="IPR017853">
    <property type="entry name" value="GH"/>
</dbReference>
<evidence type="ECO:0000259" key="15">
    <source>
        <dbReference type="PROSITE" id="PS51910"/>
    </source>
</evidence>
<evidence type="ECO:0000256" key="1">
    <source>
        <dbReference type="ARBA" id="ARBA00000822"/>
    </source>
</evidence>
<keyword evidence="6 14" id="KW-0732">Signal</keyword>
<evidence type="ECO:0000313" key="17">
    <source>
        <dbReference type="Proteomes" id="UP000000598"/>
    </source>
</evidence>
<keyword evidence="7" id="KW-0378">Hydrolase</keyword>
<keyword evidence="11" id="KW-0326">Glycosidase</keyword>
<dbReference type="CDD" id="cd02877">
    <property type="entry name" value="GH18_hevamine_XipI_class_III"/>
    <property type="match status" value="1"/>
</dbReference>
<feature type="compositionally biased region" description="Low complexity" evidence="13">
    <location>
        <begin position="453"/>
        <end position="471"/>
    </location>
</feature>
<feature type="compositionally biased region" description="Low complexity" evidence="13">
    <location>
        <begin position="397"/>
        <end position="446"/>
    </location>
</feature>
<feature type="chain" id="PRO_5004272866" description="chitinase" evidence="14">
    <location>
        <begin position="20"/>
        <end position="551"/>
    </location>
</feature>
<dbReference type="PROSITE" id="PS51910">
    <property type="entry name" value="GH18_2"/>
    <property type="match status" value="1"/>
</dbReference>
<dbReference type="EC" id="3.2.1.14" evidence="3"/>
<dbReference type="Proteomes" id="UP000000598">
    <property type="component" value="Chromosome C"/>
</dbReference>
<evidence type="ECO:0000256" key="9">
    <source>
        <dbReference type="ARBA" id="ARBA00023180"/>
    </source>
</evidence>
<evidence type="ECO:0000256" key="5">
    <source>
        <dbReference type="ARBA" id="ARBA00022669"/>
    </source>
</evidence>
<evidence type="ECO:0000256" key="4">
    <source>
        <dbReference type="ARBA" id="ARBA00022525"/>
    </source>
</evidence>
<dbReference type="KEGG" id="kla:KLLA0_C04730g"/>
<dbReference type="GO" id="GO:0006032">
    <property type="term" value="P:chitin catabolic process"/>
    <property type="evidence" value="ECO:0007669"/>
    <property type="project" value="UniProtKB-KW"/>
</dbReference>
<feature type="region of interest" description="Disordered" evidence="13">
    <location>
        <begin position="313"/>
        <end position="381"/>
    </location>
</feature>
<gene>
    <name evidence="16" type="ORF">KLLA0_C04730g</name>
</gene>
<evidence type="ECO:0000256" key="2">
    <source>
        <dbReference type="ARBA" id="ARBA00004613"/>
    </source>
</evidence>
<feature type="region of interest" description="Disordered" evidence="13">
    <location>
        <begin position="397"/>
        <end position="471"/>
    </location>
</feature>
<dbReference type="STRING" id="284590.Q6CUH9"/>
<dbReference type="Pfam" id="PF03427">
    <property type="entry name" value="CBM_19"/>
    <property type="match status" value="1"/>
</dbReference>
<keyword evidence="17" id="KW-1185">Reference proteome</keyword>
<dbReference type="EMBL" id="CR382123">
    <property type="protein sequence ID" value="CAH01261.1"/>
    <property type="molecule type" value="Genomic_DNA"/>
</dbReference>
<comment type="catalytic activity">
    <reaction evidence="1">
        <text>Random endo-hydrolysis of N-acetyl-beta-D-glucosaminide (1-&gt;4)-beta-linkages in chitin and chitodextrins.</text>
        <dbReference type="EC" id="3.2.1.14"/>
    </reaction>
</comment>
<dbReference type="GO" id="GO:0000272">
    <property type="term" value="P:polysaccharide catabolic process"/>
    <property type="evidence" value="ECO:0007669"/>
    <property type="project" value="UniProtKB-KW"/>
</dbReference>
<dbReference type="PROSITE" id="PS01095">
    <property type="entry name" value="GH18_1"/>
    <property type="match status" value="1"/>
</dbReference>
<evidence type="ECO:0000256" key="11">
    <source>
        <dbReference type="ARBA" id="ARBA00023295"/>
    </source>
</evidence>
<keyword evidence="5" id="KW-0147">Chitin-binding</keyword>
<keyword evidence="9" id="KW-0325">Glycoprotein</keyword>
<dbReference type="CAZy" id="GH18">
    <property type="family name" value="Glycoside Hydrolase Family 18"/>
</dbReference>
<keyword evidence="12" id="KW-0624">Polysaccharide degradation</keyword>
<dbReference type="OMA" id="GTTCFAY"/>
<dbReference type="PANTHER" id="PTHR45708:SF49">
    <property type="entry name" value="ENDOCHITINASE"/>
    <property type="match status" value="1"/>
</dbReference>
<accession>Q6CUH9</accession>
<dbReference type="InParanoid" id="Q6CUH9"/>
<dbReference type="SUPFAM" id="SSF51445">
    <property type="entry name" value="(Trans)glycosidases"/>
    <property type="match status" value="1"/>
</dbReference>
<dbReference type="FunFam" id="3.20.20.80:FF:000125">
    <property type="entry name" value="CTS1p Endochitinase"/>
    <property type="match status" value="1"/>
</dbReference>
<feature type="compositionally biased region" description="Low complexity" evidence="13">
    <location>
        <begin position="315"/>
        <end position="381"/>
    </location>
</feature>
<dbReference type="InterPro" id="IPR001579">
    <property type="entry name" value="Glyco_hydro_18_chit_AS"/>
</dbReference>
<evidence type="ECO:0000256" key="14">
    <source>
        <dbReference type="SAM" id="SignalP"/>
    </source>
</evidence>
<dbReference type="eggNOG" id="KOG4701">
    <property type="taxonomic scope" value="Eukaryota"/>
</dbReference>
<dbReference type="PaxDb" id="284590-Q6CUH9"/>
<dbReference type="Gene3D" id="3.20.20.80">
    <property type="entry name" value="Glycosidases"/>
    <property type="match status" value="1"/>
</dbReference>
<dbReference type="AlphaFoldDB" id="Q6CUH9"/>
<sequence length="551" mass="58194">MFHPRLLLLSLVQLLLTSAFDINAKDNVAVYWGQASAGTQESLGTYCASDNVDVVVLSFLYQFPDNLAIDFASACSTTFDDGLLHCPSIAADIESCQAKGKKVFLSLGGAIGSYGFTDDSQAEEFATTLWNTFGEGTADNVERPFDTAVVDGFDFDIENNNPTGYASLATKLRSLYAKGSKDYYLAAAPQCVYPDASVGDALANADIDIAFVQFYNNYCNVDKQFNWDTWADFVENTSPNKDIKLYLGLPGAASAAGSGYISDLSLLKSTVQTIGENSHFGGIMLWDASQGFTNQVDGEPYVAQVKSILEANTDSTSSQSATSSVQSSSSTATTPDSTLITSTSSKASSISQISSTTQQGVEPTTTSGSTSSPDSISSTTTISSTKTVVNGKVSIASSTDVTTSQQAVTQSTAISVTSSTEVTTSQQPTTKSTTTLQPTTTAAPTTIPEPSRTTLQPSTTQSSDSTQSTDSWAVTRAKELNEQFVKGELNGKDSCSDGEISCTADGKIAICNYGAWVYTECAAGTTCFAYDSGDSVYTSCNFTYLKPDVVF</sequence>
<dbReference type="InterPro" id="IPR045321">
    <property type="entry name" value="Cts1-like"/>
</dbReference>
<feature type="domain" description="GH18" evidence="15">
    <location>
        <begin position="26"/>
        <end position="312"/>
    </location>
</feature>
<feature type="signal peptide" evidence="14">
    <location>
        <begin position="1"/>
        <end position="19"/>
    </location>
</feature>
<proteinExistence type="predicted"/>
<keyword evidence="10" id="KW-0119">Carbohydrate metabolism</keyword>
<reference evidence="16 17" key="1">
    <citation type="journal article" date="2004" name="Nature">
        <title>Genome evolution in yeasts.</title>
        <authorList>
            <consortium name="Genolevures"/>
            <person name="Dujon B."/>
            <person name="Sherman D."/>
            <person name="Fischer G."/>
            <person name="Durrens P."/>
            <person name="Casaregola S."/>
            <person name="Lafontaine I."/>
            <person name="de Montigny J."/>
            <person name="Marck C."/>
            <person name="Neuveglise C."/>
            <person name="Talla E."/>
            <person name="Goffard N."/>
            <person name="Frangeul L."/>
            <person name="Aigle M."/>
            <person name="Anthouard V."/>
            <person name="Babour A."/>
            <person name="Barbe V."/>
            <person name="Barnay S."/>
            <person name="Blanchin S."/>
            <person name="Beckerich J.M."/>
            <person name="Beyne E."/>
            <person name="Bleykasten C."/>
            <person name="Boisrame A."/>
            <person name="Boyer J."/>
            <person name="Cattolico L."/>
            <person name="Confanioleri F."/>
            <person name="de Daruvar A."/>
            <person name="Despons L."/>
            <person name="Fabre E."/>
            <person name="Fairhead C."/>
            <person name="Ferry-Dumazet H."/>
            <person name="Groppi A."/>
            <person name="Hantraye F."/>
            <person name="Hennequin C."/>
            <person name="Jauniaux N."/>
            <person name="Joyet P."/>
            <person name="Kachouri R."/>
            <person name="Kerrest A."/>
            <person name="Koszul R."/>
            <person name="Lemaire M."/>
            <person name="Lesur I."/>
            <person name="Ma L."/>
            <person name="Muller H."/>
            <person name="Nicaud J.M."/>
            <person name="Nikolski M."/>
            <person name="Oztas S."/>
            <person name="Ozier-Kalogeropoulos O."/>
            <person name="Pellenz S."/>
            <person name="Potier S."/>
            <person name="Richard G.F."/>
            <person name="Straub M.L."/>
            <person name="Suleau A."/>
            <person name="Swennene D."/>
            <person name="Tekaia F."/>
            <person name="Wesolowski-Louvel M."/>
            <person name="Westhof E."/>
            <person name="Wirth B."/>
            <person name="Zeniou-Meyer M."/>
            <person name="Zivanovic I."/>
            <person name="Bolotin-Fukuhara M."/>
            <person name="Thierry A."/>
            <person name="Bouchier C."/>
            <person name="Caudron B."/>
            <person name="Scarpelli C."/>
            <person name="Gaillardin C."/>
            <person name="Weissenbach J."/>
            <person name="Wincker P."/>
            <person name="Souciet J.L."/>
        </authorList>
    </citation>
    <scope>NUCLEOTIDE SEQUENCE [LARGE SCALE GENOMIC DNA]</scope>
    <source>
        <strain evidence="17">ATCC 8585 / CBS 2359 / DSM 70799 / NBRC 1267 / NRRL Y-1140 / WM37</strain>
    </source>
</reference>
<dbReference type="GO" id="GO:0005576">
    <property type="term" value="C:extracellular region"/>
    <property type="evidence" value="ECO:0007669"/>
    <property type="project" value="UniProtKB-SubCell"/>
</dbReference>
<evidence type="ECO:0000256" key="3">
    <source>
        <dbReference type="ARBA" id="ARBA00012729"/>
    </source>
</evidence>
<evidence type="ECO:0000256" key="7">
    <source>
        <dbReference type="ARBA" id="ARBA00022801"/>
    </source>
</evidence>
<dbReference type="InterPro" id="IPR001223">
    <property type="entry name" value="Glyco_hydro18_cat"/>
</dbReference>
<evidence type="ECO:0000256" key="6">
    <source>
        <dbReference type="ARBA" id="ARBA00022729"/>
    </source>
</evidence>
<dbReference type="InterPro" id="IPR005089">
    <property type="entry name" value="CBM19"/>
</dbReference>